<dbReference type="HOGENOM" id="CLU_2980891_0_0_1"/>
<dbReference type="AlphaFoldDB" id="J9I006"/>
<name>J9I006_AEDAE</name>
<protein>
    <submittedName>
        <fullName evidence="1">AAEL017074-PA</fullName>
    </submittedName>
</protein>
<organism evidence="1 2">
    <name type="scientific">Aedes aegypti</name>
    <name type="common">Yellowfever mosquito</name>
    <name type="synonym">Culex aegypti</name>
    <dbReference type="NCBI Taxonomy" id="7159"/>
    <lineage>
        <taxon>Eukaryota</taxon>
        <taxon>Metazoa</taxon>
        <taxon>Ecdysozoa</taxon>
        <taxon>Arthropoda</taxon>
        <taxon>Hexapoda</taxon>
        <taxon>Insecta</taxon>
        <taxon>Pterygota</taxon>
        <taxon>Neoptera</taxon>
        <taxon>Endopterygota</taxon>
        <taxon>Diptera</taxon>
        <taxon>Nematocera</taxon>
        <taxon>Culicoidea</taxon>
        <taxon>Culicidae</taxon>
        <taxon>Culicinae</taxon>
        <taxon>Aedini</taxon>
        <taxon>Aedes</taxon>
        <taxon>Stegomyia</taxon>
    </lineage>
</organism>
<gene>
    <name evidence="1" type="ORF">AaeL_AAEL017074</name>
</gene>
<reference evidence="1" key="2">
    <citation type="journal article" date="2007" name="Science">
        <title>Genome sequence of Aedes aegypti, a major arbovirus vector.</title>
        <authorList>
            <person name="Nene V."/>
            <person name="Wortman J.R."/>
            <person name="Lawson D."/>
            <person name="Haas B."/>
            <person name="Kodira C."/>
            <person name="Tu Z.J."/>
            <person name="Loftus B."/>
            <person name="Xi Z."/>
            <person name="Megy K."/>
            <person name="Grabherr M."/>
            <person name="Ren Q."/>
            <person name="Zdobnov E.M."/>
            <person name="Lobo N.F."/>
            <person name="Campbell K.S."/>
            <person name="Brown S.E."/>
            <person name="Bonaldo M.F."/>
            <person name="Zhu J."/>
            <person name="Sinkins S.P."/>
            <person name="Hogenkamp D.G."/>
            <person name="Amedeo P."/>
            <person name="Arensburger P."/>
            <person name="Atkinson P.W."/>
            <person name="Bidwell S."/>
            <person name="Biedler J."/>
            <person name="Birney E."/>
            <person name="Bruggner R.V."/>
            <person name="Costas J."/>
            <person name="Coy M.R."/>
            <person name="Crabtree J."/>
            <person name="Crawford M."/>
            <person name="Debruyn B."/>
            <person name="Decaprio D."/>
            <person name="Eiglmeier K."/>
            <person name="Eisenstadt E."/>
            <person name="El-Dorry H."/>
            <person name="Gelbart W.M."/>
            <person name="Gomes S.L."/>
            <person name="Hammond M."/>
            <person name="Hannick L.I."/>
            <person name="Hogan J.R."/>
            <person name="Holmes M.H."/>
            <person name="Jaffe D."/>
            <person name="Johnston J.S."/>
            <person name="Kennedy R.C."/>
            <person name="Koo H."/>
            <person name="Kravitz S."/>
            <person name="Kriventseva E.V."/>
            <person name="Kulp D."/>
            <person name="Labutti K."/>
            <person name="Lee E."/>
            <person name="Li S."/>
            <person name="Lovin D.D."/>
            <person name="Mao C."/>
            <person name="Mauceli E."/>
            <person name="Menck C.F."/>
            <person name="Miller J.R."/>
            <person name="Montgomery P."/>
            <person name="Mori A."/>
            <person name="Nascimento A.L."/>
            <person name="Naveira H.F."/>
            <person name="Nusbaum C."/>
            <person name="O'leary S."/>
            <person name="Orvis J."/>
            <person name="Pertea M."/>
            <person name="Quesneville H."/>
            <person name="Reidenbach K.R."/>
            <person name="Rogers Y.H."/>
            <person name="Roth C.W."/>
            <person name="Schneider J.R."/>
            <person name="Schatz M."/>
            <person name="Shumway M."/>
            <person name="Stanke M."/>
            <person name="Stinson E.O."/>
            <person name="Tubio J.M."/>
            <person name="Vanzee J.P."/>
            <person name="Verjovski-Almeida S."/>
            <person name="Werner D."/>
            <person name="White O."/>
            <person name="Wyder S."/>
            <person name="Zeng Q."/>
            <person name="Zhao Q."/>
            <person name="Zhao Y."/>
            <person name="Hill C.A."/>
            <person name="Raikhel A.S."/>
            <person name="Soares M.B."/>
            <person name="Knudson D.L."/>
            <person name="Lee N.H."/>
            <person name="Galagan J."/>
            <person name="Salzberg S.L."/>
            <person name="Paulsen I.T."/>
            <person name="Dimopoulos G."/>
            <person name="Collins F.H."/>
            <person name="Birren B."/>
            <person name="Fraser-Liggett C.M."/>
            <person name="Severson D.W."/>
        </authorList>
    </citation>
    <scope>NUCLEOTIDE SEQUENCE [LARGE SCALE GENOMIC DNA]</scope>
    <source>
        <strain evidence="1">Liverpool</strain>
    </source>
</reference>
<sequence>MGSFGKLPQRQRWRCCAGIGFALCLGGELECKARVYVSDSFPSVKLSIQIRLVPGASY</sequence>
<proteinExistence type="predicted"/>
<accession>J9I006</accession>
<dbReference type="EMBL" id="CH478158">
    <property type="protein sequence ID" value="EJY58070.1"/>
    <property type="molecule type" value="Genomic_DNA"/>
</dbReference>
<reference evidence="1" key="3">
    <citation type="submission" date="2012-09" db="EMBL/GenBank/DDBJ databases">
        <authorList>
            <consortium name="VectorBase"/>
        </authorList>
    </citation>
    <scope>NUCLEOTIDE SEQUENCE</scope>
    <source>
        <strain evidence="1">Liverpool</strain>
    </source>
</reference>
<evidence type="ECO:0000313" key="2">
    <source>
        <dbReference type="Proteomes" id="UP000682892"/>
    </source>
</evidence>
<dbReference type="Proteomes" id="UP000682892">
    <property type="component" value="Unassembled WGS sequence"/>
</dbReference>
<dbReference type="PaxDb" id="7159-AAEL017074-PA"/>
<evidence type="ECO:0000313" key="1">
    <source>
        <dbReference type="EMBL" id="EJY58070.1"/>
    </source>
</evidence>
<reference evidence="1" key="1">
    <citation type="submission" date="2005-10" db="EMBL/GenBank/DDBJ databases">
        <authorList>
            <person name="Loftus B.J."/>
            <person name="Nene V.M."/>
            <person name="Hannick L.I."/>
            <person name="Bidwell S."/>
            <person name="Haas B."/>
            <person name="Amedeo P."/>
            <person name="Orvis J."/>
            <person name="Wortman J.R."/>
            <person name="White O.R."/>
            <person name="Salzberg S."/>
            <person name="Shumway M."/>
            <person name="Koo H."/>
            <person name="Zhao Y."/>
            <person name="Holmes M."/>
            <person name="Miller J."/>
            <person name="Schatz M."/>
            <person name="Pop M."/>
            <person name="Pai G."/>
            <person name="Utterback T."/>
            <person name="Rogers Y.-H."/>
            <person name="Kravitz S."/>
            <person name="Fraser C.M."/>
        </authorList>
    </citation>
    <scope>NUCLEOTIDE SEQUENCE</scope>
    <source>
        <strain evidence="1">Liverpool</strain>
    </source>
</reference>